<evidence type="ECO:0000313" key="2">
    <source>
        <dbReference type="EMBL" id="KAK2603861.1"/>
    </source>
</evidence>
<dbReference type="AlphaFoldDB" id="A0AAJ0CSA5"/>
<accession>A0AAJ0CSA5</accession>
<proteinExistence type="predicted"/>
<evidence type="ECO:0000256" key="1">
    <source>
        <dbReference type="SAM" id="MobiDB-lite"/>
    </source>
</evidence>
<feature type="region of interest" description="Disordered" evidence="1">
    <location>
        <begin position="278"/>
        <end position="303"/>
    </location>
</feature>
<feature type="region of interest" description="Disordered" evidence="1">
    <location>
        <begin position="123"/>
        <end position="161"/>
    </location>
</feature>
<feature type="compositionally biased region" description="Low complexity" evidence="1">
    <location>
        <begin position="278"/>
        <end position="289"/>
    </location>
</feature>
<dbReference type="Proteomes" id="UP001251528">
    <property type="component" value="Unassembled WGS sequence"/>
</dbReference>
<feature type="region of interest" description="Disordered" evidence="1">
    <location>
        <begin position="177"/>
        <end position="265"/>
    </location>
</feature>
<gene>
    <name evidence="2" type="ORF">QQS21_003985</name>
</gene>
<name>A0AAJ0CSA5_9HYPO</name>
<keyword evidence="3" id="KW-1185">Reference proteome</keyword>
<sequence>MASQSSDVEILVHVAAPGRVSDDATYRQLANAYLAFQPEPESRADVAQVTVPQARTARVQTLGRDRHQHQHEVYNLVGSEGQNFATAATEQHFGPESQDLSFQGAIDNRSSPRFRPTVQFATAQTVNVVSPPKPQPCPPSRSPWRSPPSQIPDSYPLPDAGIINVTPTRVLERYLQHARPPGSSSSPPSSPSSCKDRSKPPSPTANFGSIDVPSSIPTPDSKSPPSRRQQRRNPTKTIPVTPAPPPGNLHKRHVIDQDDPQPELDFDLTHISSSFVSLSSSTSASRAGSEPPSTKALKRAHQGGEIDSVQLTRTSSDTGPVRSSGVSSTIEQIATTLDITPPSPPVSVTNIDPTSLVSSKLDKLARDLSSRYKPIASRHVSPFERGYWLVDCTSWTEPVRLDTWVFLTNYLRSGLAGWGVWCRRDKLHDWIRFYCWGHVTKHTYLLLYLASGRQIKTTGAKWFDAAGDPVLEVAGVEKRL</sequence>
<dbReference type="EMBL" id="JASWJB010000055">
    <property type="protein sequence ID" value="KAK2603861.1"/>
    <property type="molecule type" value="Genomic_DNA"/>
</dbReference>
<comment type="caution">
    <text evidence="2">The sequence shown here is derived from an EMBL/GenBank/DDBJ whole genome shotgun (WGS) entry which is preliminary data.</text>
</comment>
<feature type="compositionally biased region" description="Low complexity" evidence="1">
    <location>
        <begin position="180"/>
        <end position="193"/>
    </location>
</feature>
<organism evidence="2 3">
    <name type="scientific">Conoideocrella luteorostrata</name>
    <dbReference type="NCBI Taxonomy" id="1105319"/>
    <lineage>
        <taxon>Eukaryota</taxon>
        <taxon>Fungi</taxon>
        <taxon>Dikarya</taxon>
        <taxon>Ascomycota</taxon>
        <taxon>Pezizomycotina</taxon>
        <taxon>Sordariomycetes</taxon>
        <taxon>Hypocreomycetidae</taxon>
        <taxon>Hypocreales</taxon>
        <taxon>Clavicipitaceae</taxon>
        <taxon>Conoideocrella</taxon>
    </lineage>
</organism>
<evidence type="ECO:0000313" key="3">
    <source>
        <dbReference type="Proteomes" id="UP001251528"/>
    </source>
</evidence>
<reference evidence="2" key="1">
    <citation type="submission" date="2023-06" db="EMBL/GenBank/DDBJ databases">
        <title>Conoideocrella luteorostrata (Hypocreales: Clavicipitaceae), a potential biocontrol fungus for elongate hemlock scale in United States Christmas tree production areas.</title>
        <authorList>
            <person name="Barrett H."/>
            <person name="Lovett B."/>
            <person name="Macias A.M."/>
            <person name="Stajich J.E."/>
            <person name="Kasson M.T."/>
        </authorList>
    </citation>
    <scope>NUCLEOTIDE SEQUENCE</scope>
    <source>
        <strain evidence="2">ARSEF 14590</strain>
    </source>
</reference>
<feature type="compositionally biased region" description="Pro residues" evidence="1">
    <location>
        <begin position="131"/>
        <end position="150"/>
    </location>
</feature>
<protein>
    <submittedName>
        <fullName evidence="2">Uncharacterized protein</fullName>
    </submittedName>
</protein>